<comment type="function">
    <text evidence="6">Required for the Mettl1-dependent formation of N(7)-methylguanine at position 46 (m7G46) in tRNA. In the Mettl1-wuho methyltransferase complex, it is required to stabilize and induce conformational changes of the catalytic subunit. Required for binding of nanos mRNA and repression of translation by the mei-P26-bgcn-bam-sxl complex. May cooperate with mei-P26 and nanos to derepress the BMP signaling pathway. May cooperate with mei-P26 to suppress expression of a subset of microRNAs. May cooperate with mei-P26 to regulate bam expression levels in germline cells during gametogenesis. Required to promote mitosis to meiosis transition during gametogenesis. May regulate germline cell division in part by regulating ribosome biogenesis.</text>
</comment>
<gene>
    <name evidence="10" type="ORF">PSYICH_LOCUS13811</name>
</gene>
<dbReference type="InterPro" id="IPR028884">
    <property type="entry name" value="Trm82"/>
</dbReference>
<evidence type="ECO:0000256" key="1">
    <source>
        <dbReference type="ARBA" id="ARBA00004123"/>
    </source>
</evidence>
<comment type="subcellular location">
    <subcellularLocation>
        <location evidence="1 8">Nucleus</location>
    </subcellularLocation>
</comment>
<keyword evidence="2 8" id="KW-0853">WD repeat</keyword>
<name>A0A9P0GKT3_9CUCU</name>
<reference evidence="10" key="1">
    <citation type="submission" date="2022-01" db="EMBL/GenBank/DDBJ databases">
        <authorList>
            <person name="King R."/>
        </authorList>
    </citation>
    <scope>NUCLEOTIDE SEQUENCE</scope>
</reference>
<evidence type="ECO:0000256" key="8">
    <source>
        <dbReference type="HAMAP-Rule" id="MF_03056"/>
    </source>
</evidence>
<dbReference type="SUPFAM" id="SSF50978">
    <property type="entry name" value="WD40 repeat-like"/>
    <property type="match status" value="1"/>
</dbReference>
<dbReference type="SMART" id="SM00320">
    <property type="entry name" value="WD40"/>
    <property type="match status" value="3"/>
</dbReference>
<evidence type="ECO:0000256" key="7">
    <source>
        <dbReference type="ARBA" id="ARBA00093542"/>
    </source>
</evidence>
<sequence>MVLLKTNDFDLYIAFSDNIIRYNTEDLSDIHVKIQKPAIPDNLKQSQIEVINKEHRTITSLEFSPSGKYIVVSTENKQIIVYDKNFNTIKNMIANRSPSKACFTPSDDIIIADKTGDVYLYKLQDEENKPVLLLGHLSVILDIAISDCGKYIITSDRDEKIRVSHFPNCYNIASYCLGHTEFVNKIQVVNNVLVSASGDGTIRFWDFLRGTQLGIIDTNIAIEQKDLLHTFFEQMNKEKVEVHALPITDMQIRVGNITYIAISMYNYDYIHLYCTDFSDFNSKLITKLKVDSAFSFCLSSNLYVFQNQFSSFKLVNGMVENIECNLDKLHQKYSSLLTSVDNSGFTVLYKRKFDNVQEYLERKKQRS</sequence>
<dbReference type="InterPro" id="IPR001680">
    <property type="entry name" value="WD40_rpt"/>
</dbReference>
<feature type="repeat" description="WD" evidence="9">
    <location>
        <begin position="176"/>
        <end position="215"/>
    </location>
</feature>
<dbReference type="GO" id="GO:0106004">
    <property type="term" value="P:tRNA (guanine-N7)-methylation"/>
    <property type="evidence" value="ECO:0007669"/>
    <property type="project" value="UniProtKB-UniRule"/>
</dbReference>
<keyword evidence="4 8" id="KW-0677">Repeat</keyword>
<dbReference type="PROSITE" id="PS50082">
    <property type="entry name" value="WD_REPEATS_2"/>
    <property type="match status" value="1"/>
</dbReference>
<dbReference type="EMBL" id="OV651819">
    <property type="protein sequence ID" value="CAH1113361.1"/>
    <property type="molecule type" value="Genomic_DNA"/>
</dbReference>
<evidence type="ECO:0000256" key="3">
    <source>
        <dbReference type="ARBA" id="ARBA00022694"/>
    </source>
</evidence>
<comment type="function">
    <text evidence="8">Required for the formation of N(7)-methylguanine at position 46 (m7G46) in tRNA. In the complex, it is required to stabilize and induce conformational changes of the catalytic subunit.</text>
</comment>
<dbReference type="GO" id="GO:0005829">
    <property type="term" value="C:cytosol"/>
    <property type="evidence" value="ECO:0007669"/>
    <property type="project" value="TreeGrafter"/>
</dbReference>
<evidence type="ECO:0000313" key="10">
    <source>
        <dbReference type="EMBL" id="CAH1113361.1"/>
    </source>
</evidence>
<keyword evidence="11" id="KW-1185">Reference proteome</keyword>
<dbReference type="GO" id="GO:0005634">
    <property type="term" value="C:nucleus"/>
    <property type="evidence" value="ECO:0007669"/>
    <property type="project" value="UniProtKB-SubCell"/>
</dbReference>
<evidence type="ECO:0008006" key="12">
    <source>
        <dbReference type="Google" id="ProtNLM"/>
    </source>
</evidence>
<keyword evidence="5 8" id="KW-0539">Nucleus</keyword>
<dbReference type="AlphaFoldDB" id="A0A9P0GKT3"/>
<protein>
    <recommendedName>
        <fullName evidence="12">tRNA (guanine-N(7)-)-methyltransferase non-catalytic subunit wuho</fullName>
    </recommendedName>
</protein>
<comment type="subunit">
    <text evidence="7">Forms a heterodimer with the catalytic subunit Mettl1. Interacts with mei-P26 and weakly interacts with bgcn; required for the function or formation of the mei-P26-bgcn-bam-sxl complex. Interacts with nanos; may be involved in mei-P26-dependent derepression of the BMP signaling pathway. Interacts with Myc; the interaction may be mediated by mei-P26 and may be involved in the regulation of ribosome biogenesis.</text>
</comment>
<dbReference type="InterPro" id="IPR036322">
    <property type="entry name" value="WD40_repeat_dom_sf"/>
</dbReference>
<evidence type="ECO:0000256" key="9">
    <source>
        <dbReference type="PROSITE-ProRule" id="PRU00221"/>
    </source>
</evidence>
<evidence type="ECO:0000256" key="4">
    <source>
        <dbReference type="ARBA" id="ARBA00022737"/>
    </source>
</evidence>
<dbReference type="PROSITE" id="PS50294">
    <property type="entry name" value="WD_REPEATS_REGION"/>
    <property type="match status" value="1"/>
</dbReference>
<organism evidence="10 11">
    <name type="scientific">Psylliodes chrysocephalus</name>
    <dbReference type="NCBI Taxonomy" id="3402493"/>
    <lineage>
        <taxon>Eukaryota</taxon>
        <taxon>Metazoa</taxon>
        <taxon>Ecdysozoa</taxon>
        <taxon>Arthropoda</taxon>
        <taxon>Hexapoda</taxon>
        <taxon>Insecta</taxon>
        <taxon>Pterygota</taxon>
        <taxon>Neoptera</taxon>
        <taxon>Endopterygota</taxon>
        <taxon>Coleoptera</taxon>
        <taxon>Polyphaga</taxon>
        <taxon>Cucujiformia</taxon>
        <taxon>Chrysomeloidea</taxon>
        <taxon>Chrysomelidae</taxon>
        <taxon>Galerucinae</taxon>
        <taxon>Alticini</taxon>
        <taxon>Psylliodes</taxon>
    </lineage>
</organism>
<evidence type="ECO:0000256" key="6">
    <source>
        <dbReference type="ARBA" id="ARBA00093337"/>
    </source>
</evidence>
<evidence type="ECO:0000256" key="5">
    <source>
        <dbReference type="ARBA" id="ARBA00023242"/>
    </source>
</evidence>
<dbReference type="Proteomes" id="UP001153636">
    <property type="component" value="Chromosome 7"/>
</dbReference>
<dbReference type="Pfam" id="PF00400">
    <property type="entry name" value="WD40"/>
    <property type="match status" value="3"/>
</dbReference>
<evidence type="ECO:0000313" key="11">
    <source>
        <dbReference type="Proteomes" id="UP001153636"/>
    </source>
</evidence>
<accession>A0A9P0GKT3</accession>
<dbReference type="InterPro" id="IPR015943">
    <property type="entry name" value="WD40/YVTN_repeat-like_dom_sf"/>
</dbReference>
<dbReference type="PANTHER" id="PTHR16288">
    <property type="entry name" value="WD40 REPEAT PROTEIN 4"/>
    <property type="match status" value="1"/>
</dbReference>
<comment type="pathway">
    <text evidence="8">tRNA modification; N(7)-methylguanine-tRNA biosynthesis.</text>
</comment>
<comment type="similarity">
    <text evidence="8">Belongs to the WD repeat TRM82 family.</text>
</comment>
<dbReference type="Gene3D" id="2.130.10.10">
    <property type="entry name" value="YVTN repeat-like/Quinoprotein amine dehydrogenase"/>
    <property type="match status" value="1"/>
</dbReference>
<keyword evidence="3 8" id="KW-0819">tRNA processing</keyword>
<dbReference type="GO" id="GO:0043527">
    <property type="term" value="C:tRNA methyltransferase complex"/>
    <property type="evidence" value="ECO:0007669"/>
    <property type="project" value="TreeGrafter"/>
</dbReference>
<dbReference type="HAMAP" id="MF_03056">
    <property type="entry name" value="TRM82"/>
    <property type="match status" value="1"/>
</dbReference>
<evidence type="ECO:0000256" key="2">
    <source>
        <dbReference type="ARBA" id="ARBA00022574"/>
    </source>
</evidence>
<dbReference type="OrthoDB" id="371245at2759"/>
<proteinExistence type="inferred from homology"/>
<dbReference type="PANTHER" id="PTHR16288:SF0">
    <property type="entry name" value="TRNA (GUANINE-N(7)-)-METHYLTRANSFERASE NON-CATALYTIC SUBUNIT WDR4"/>
    <property type="match status" value="1"/>
</dbReference>